<reference evidence="2 3" key="1">
    <citation type="journal article" date="2018" name="G3 (Bethesda)">
        <title>Phylogenetic and Phylogenomic Definition of Rhizopus Species.</title>
        <authorList>
            <person name="Gryganskyi A.P."/>
            <person name="Golan J."/>
            <person name="Dolatabadi S."/>
            <person name="Mondo S."/>
            <person name="Robb S."/>
            <person name="Idnurm A."/>
            <person name="Muszewska A."/>
            <person name="Steczkiewicz K."/>
            <person name="Masonjones S."/>
            <person name="Liao H.L."/>
            <person name="Gajdeczka M.T."/>
            <person name="Anike F."/>
            <person name="Vuek A."/>
            <person name="Anishchenko I.M."/>
            <person name="Voigt K."/>
            <person name="de Hoog G.S."/>
            <person name="Smith M.E."/>
            <person name="Heitman J."/>
            <person name="Vilgalys R."/>
            <person name="Stajich J.E."/>
        </authorList>
    </citation>
    <scope>NUCLEOTIDE SEQUENCE [LARGE SCALE GENOMIC DNA]</scope>
    <source>
        <strain evidence="2 3">LSU 92-RS-03</strain>
    </source>
</reference>
<name>A0A367J477_RHIST</name>
<protein>
    <submittedName>
        <fullName evidence="2">Uncharacterized protein</fullName>
    </submittedName>
</protein>
<dbReference type="EMBL" id="PJQM01004384">
    <property type="protein sequence ID" value="RCH84649.1"/>
    <property type="molecule type" value="Genomic_DNA"/>
</dbReference>
<sequence>ETNNSVQCQTQPIKAKLMSNLMNKKGRIYVNIYENNGRTIIVRSTIMNGDQKNYHDTQKCFSRKRKFDSKEENEEVEEEEKHRDAFHPYSPEANSVIRAVNGVSSKPSLDRDLYKRHVDSHVSVLFEVPEQLLQIVSAVTETQYASLQHFSKFKFFFLHGAGSNLQLWGLVYQKGIFDFWQEATLTILPKFEDVDTFLPDLVRLFWLVKGLLNEVIKNVETLREKHLYALKKNKFQTNKLKSLNSFINPVIMKLTKNQDSLNMGSLGPMYSPPHN</sequence>
<proteinExistence type="predicted"/>
<feature type="non-terminal residue" evidence="2">
    <location>
        <position position="1"/>
    </location>
</feature>
<dbReference type="Proteomes" id="UP000253551">
    <property type="component" value="Unassembled WGS sequence"/>
</dbReference>
<organism evidence="2 3">
    <name type="scientific">Rhizopus stolonifer</name>
    <name type="common">Rhizopus nigricans</name>
    <dbReference type="NCBI Taxonomy" id="4846"/>
    <lineage>
        <taxon>Eukaryota</taxon>
        <taxon>Fungi</taxon>
        <taxon>Fungi incertae sedis</taxon>
        <taxon>Mucoromycota</taxon>
        <taxon>Mucoromycotina</taxon>
        <taxon>Mucoromycetes</taxon>
        <taxon>Mucorales</taxon>
        <taxon>Mucorineae</taxon>
        <taxon>Rhizopodaceae</taxon>
        <taxon>Rhizopus</taxon>
    </lineage>
</organism>
<gene>
    <name evidence="2" type="ORF">CU098_006035</name>
</gene>
<keyword evidence="3" id="KW-1185">Reference proteome</keyword>
<evidence type="ECO:0000313" key="2">
    <source>
        <dbReference type="EMBL" id="RCH84649.1"/>
    </source>
</evidence>
<evidence type="ECO:0000256" key="1">
    <source>
        <dbReference type="SAM" id="MobiDB-lite"/>
    </source>
</evidence>
<dbReference type="OrthoDB" id="2273210at2759"/>
<evidence type="ECO:0000313" key="3">
    <source>
        <dbReference type="Proteomes" id="UP000253551"/>
    </source>
</evidence>
<accession>A0A367J477</accession>
<dbReference type="AlphaFoldDB" id="A0A367J477"/>
<comment type="caution">
    <text evidence="2">The sequence shown here is derived from an EMBL/GenBank/DDBJ whole genome shotgun (WGS) entry which is preliminary data.</text>
</comment>
<feature type="region of interest" description="Disordered" evidence="1">
    <location>
        <begin position="64"/>
        <end position="85"/>
    </location>
</feature>